<proteinExistence type="predicted"/>
<dbReference type="Proteomes" id="UP000230002">
    <property type="component" value="Unassembled WGS sequence"/>
</dbReference>
<gene>
    <name evidence="1" type="ORF">GSI_12092</name>
</gene>
<dbReference type="OrthoDB" id="3238099at2759"/>
<evidence type="ECO:0000313" key="2">
    <source>
        <dbReference type="Proteomes" id="UP000230002"/>
    </source>
</evidence>
<keyword evidence="2" id="KW-1185">Reference proteome</keyword>
<protein>
    <submittedName>
        <fullName evidence="1">Uncharacterized protein</fullName>
    </submittedName>
</protein>
<dbReference type="AlphaFoldDB" id="A0A2G8RXU2"/>
<comment type="caution">
    <text evidence="1">The sequence shown here is derived from an EMBL/GenBank/DDBJ whole genome shotgun (WGS) entry which is preliminary data.</text>
</comment>
<evidence type="ECO:0000313" key="1">
    <source>
        <dbReference type="EMBL" id="PIL26336.1"/>
    </source>
</evidence>
<accession>A0A2G8RXU2</accession>
<dbReference type="EMBL" id="AYKW01000045">
    <property type="protein sequence ID" value="PIL26336.1"/>
    <property type="molecule type" value="Genomic_DNA"/>
</dbReference>
<sequence>MRQTITATSLPLYSLGAFGDVLSRCDSQRFSTLVELTLALLTSGDLIGTVLIHCTRIQSLTLIVSDAYEGDVAAALRTHSDPLPLLTAFQVFYPRMGRKMSESMVSFLRNKLLLERLDMGLHEWPKAFDDI</sequence>
<reference evidence="1 2" key="1">
    <citation type="journal article" date="2015" name="Sci. Rep.">
        <title>Chromosome-level genome map provides insights into diverse defense mechanisms in the medicinal fungus Ganoderma sinense.</title>
        <authorList>
            <person name="Zhu Y."/>
            <person name="Xu J."/>
            <person name="Sun C."/>
            <person name="Zhou S."/>
            <person name="Xu H."/>
            <person name="Nelson D.R."/>
            <person name="Qian J."/>
            <person name="Song J."/>
            <person name="Luo H."/>
            <person name="Xiang L."/>
            <person name="Li Y."/>
            <person name="Xu Z."/>
            <person name="Ji A."/>
            <person name="Wang L."/>
            <person name="Lu S."/>
            <person name="Hayward A."/>
            <person name="Sun W."/>
            <person name="Li X."/>
            <person name="Schwartz D.C."/>
            <person name="Wang Y."/>
            <person name="Chen S."/>
        </authorList>
    </citation>
    <scope>NUCLEOTIDE SEQUENCE [LARGE SCALE GENOMIC DNA]</scope>
    <source>
        <strain evidence="1 2">ZZ0214-1</strain>
    </source>
</reference>
<name>A0A2G8RXU2_9APHY</name>
<organism evidence="1 2">
    <name type="scientific">Ganoderma sinense ZZ0214-1</name>
    <dbReference type="NCBI Taxonomy" id="1077348"/>
    <lineage>
        <taxon>Eukaryota</taxon>
        <taxon>Fungi</taxon>
        <taxon>Dikarya</taxon>
        <taxon>Basidiomycota</taxon>
        <taxon>Agaricomycotina</taxon>
        <taxon>Agaricomycetes</taxon>
        <taxon>Polyporales</taxon>
        <taxon>Polyporaceae</taxon>
        <taxon>Ganoderma</taxon>
    </lineage>
</organism>